<feature type="transmembrane region" description="Helical" evidence="13">
    <location>
        <begin position="1026"/>
        <end position="1052"/>
    </location>
</feature>
<dbReference type="PANTHER" id="PTHR47143:SF1">
    <property type="entry name" value="ION_TRANS DOMAIN-CONTAINING PROTEIN"/>
    <property type="match status" value="1"/>
</dbReference>
<evidence type="ECO:0000256" key="12">
    <source>
        <dbReference type="SAM" id="MobiDB-lite"/>
    </source>
</evidence>
<dbReference type="Gene3D" id="1.25.40.20">
    <property type="entry name" value="Ankyrin repeat-containing domain"/>
    <property type="match status" value="3"/>
</dbReference>
<keyword evidence="8" id="KW-0406">Ion transport</keyword>
<dbReference type="EnsemblMetazoa" id="ASTEI05930-RA">
    <property type="protein sequence ID" value="ASTEI05930-PA"/>
    <property type="gene ID" value="ASTEI05930"/>
</dbReference>
<dbReference type="InterPro" id="IPR052076">
    <property type="entry name" value="TRP_cation_channel"/>
</dbReference>
<keyword evidence="2" id="KW-0813">Transport</keyword>
<feature type="domain" description="Ion transport" evidence="14">
    <location>
        <begin position="850"/>
        <end position="1062"/>
    </location>
</feature>
<feature type="transmembrane region" description="Helical" evidence="13">
    <location>
        <begin position="954"/>
        <end position="976"/>
    </location>
</feature>
<evidence type="ECO:0000259" key="14">
    <source>
        <dbReference type="Pfam" id="PF00520"/>
    </source>
</evidence>
<evidence type="ECO:0000256" key="2">
    <source>
        <dbReference type="ARBA" id="ARBA00022448"/>
    </source>
</evidence>
<keyword evidence="3" id="KW-0716">Sensory transduction</keyword>
<dbReference type="PROSITE" id="PS50088">
    <property type="entry name" value="ANK_REPEAT"/>
    <property type="match status" value="11"/>
</dbReference>
<evidence type="ECO:0000256" key="6">
    <source>
        <dbReference type="ARBA" id="ARBA00022989"/>
    </source>
</evidence>
<dbReference type="InterPro" id="IPR002110">
    <property type="entry name" value="Ankyrin_rpt"/>
</dbReference>
<dbReference type="STRING" id="30069.A0A182YBU4"/>
<keyword evidence="6 13" id="KW-1133">Transmembrane helix</keyword>
<dbReference type="SMART" id="SM00248">
    <property type="entry name" value="ANK"/>
    <property type="match status" value="14"/>
</dbReference>
<evidence type="ECO:0000313" key="15">
    <source>
        <dbReference type="EnsemblMetazoa" id="ASTEI05930-PA"/>
    </source>
</evidence>
<reference evidence="16" key="1">
    <citation type="journal article" date="2014" name="Genome Biol.">
        <title>Genome analysis of a major urban malaria vector mosquito, Anopheles stephensi.</title>
        <authorList>
            <person name="Jiang X."/>
            <person name="Peery A."/>
            <person name="Hall A.B."/>
            <person name="Sharma A."/>
            <person name="Chen X.G."/>
            <person name="Waterhouse R.M."/>
            <person name="Komissarov A."/>
            <person name="Riehle M.M."/>
            <person name="Shouche Y."/>
            <person name="Sharakhova M.V."/>
            <person name="Lawson D."/>
            <person name="Pakpour N."/>
            <person name="Arensburger P."/>
            <person name="Davidson V.L."/>
            <person name="Eiglmeier K."/>
            <person name="Emrich S."/>
            <person name="George P."/>
            <person name="Kennedy R.C."/>
            <person name="Mane S.P."/>
            <person name="Maslen G."/>
            <person name="Oringanje C."/>
            <person name="Qi Y."/>
            <person name="Settlage R."/>
            <person name="Tojo M."/>
            <person name="Tubio J.M."/>
            <person name="Unger M.F."/>
            <person name="Wang B."/>
            <person name="Vernick K.D."/>
            <person name="Ribeiro J.M."/>
            <person name="James A.A."/>
            <person name="Michel K."/>
            <person name="Riehle M.A."/>
            <person name="Luckhart S."/>
            <person name="Sharakhov I.V."/>
            <person name="Tu Z."/>
        </authorList>
    </citation>
    <scope>NUCLEOTIDE SEQUENCE [LARGE SCALE GENOMIC DNA]</scope>
    <source>
        <strain evidence="16">Indian</strain>
    </source>
</reference>
<dbReference type="AlphaFoldDB" id="A0A182YBU4"/>
<feature type="transmembrane region" description="Helical" evidence="13">
    <location>
        <begin position="913"/>
        <end position="934"/>
    </location>
</feature>
<name>A0A182YBU4_ANOST</name>
<dbReference type="InterPro" id="IPR005821">
    <property type="entry name" value="Ion_trans_dom"/>
</dbReference>
<dbReference type="VEuPathDB" id="VectorBase:ASTEI05930"/>
<dbReference type="Gene3D" id="1.10.287.70">
    <property type="match status" value="1"/>
</dbReference>
<evidence type="ECO:0000256" key="3">
    <source>
        <dbReference type="ARBA" id="ARBA00022606"/>
    </source>
</evidence>
<dbReference type="SUPFAM" id="SSF48403">
    <property type="entry name" value="Ankyrin repeat"/>
    <property type="match status" value="3"/>
</dbReference>
<dbReference type="InterPro" id="IPR036770">
    <property type="entry name" value="Ankyrin_rpt-contain_sf"/>
</dbReference>
<dbReference type="PROSITE" id="PS50297">
    <property type="entry name" value="ANK_REP_REGION"/>
    <property type="match status" value="10"/>
</dbReference>
<keyword evidence="11" id="KW-0407">Ion channel</keyword>
<dbReference type="Pfam" id="PF00520">
    <property type="entry name" value="Ion_trans"/>
    <property type="match status" value="1"/>
</dbReference>
<accession>A0A182YBU4</accession>
<evidence type="ECO:0000256" key="8">
    <source>
        <dbReference type="ARBA" id="ARBA00023065"/>
    </source>
</evidence>
<dbReference type="PRINTS" id="PR01415">
    <property type="entry name" value="ANKYRIN"/>
</dbReference>
<keyword evidence="16" id="KW-1185">Reference proteome</keyword>
<dbReference type="Pfam" id="PF00023">
    <property type="entry name" value="Ank"/>
    <property type="match status" value="1"/>
</dbReference>
<evidence type="ECO:0000313" key="16">
    <source>
        <dbReference type="Proteomes" id="UP000076408"/>
    </source>
</evidence>
<sequence>MWRNCSQRSGFTIATPLKIPVNWSRVLRLQGSARINTEEVLQAAEAGNLEEFIRLYEGDNNRLSVKDSKGRTAAHQAAARNRVNILTFIHGQGGNLNAQDMVGNTPLHTAVENDSLDALEFLLKIPVATNILNEKKLAPVHLATEQNKVNALQVMGKYREVIDIQQGGEHGRTALHLAAIYDNEECARILISEFGACPRKPCNNGYYPIHEAAKNASSKTMEVFFQWGESKGCTREEMISFYDSEGNVPLHSAVHGGDIKAVELCLKSGAKISTQQHDLSTPVHLAAAQGAIEIVKLMFRMQPLEKRISLNCTDIQKMTPLHCAAMFDHPEIVEYLVKEGADINAMDKEKRSPLLLSSSRGGWRTVMTLIRLGANISLKDANSRNVLHLVIMNGGCLDEFAKEVCHTQSEIYLLQLLNEKDDAGCSPLHYASREGHIRSLENLIRLGACINLKNNNNESPLHFAARYGRYNTVRQLLDSEKGTFIINESDGEGLTPLHIASQQGHTRVVQMLLNRGALLHRDHNGRNPLHLAAMSGYTQTIELLHSVHSHLLDQVDKDGNTALHLATMENKPNAVVLLLSLGCKLLHNYMDMSAIDYAIYYKYPEAALAMATHEERSGEVMALKSDKHPCVTLALIASMPRVFEAVQDNCITKANCKKDSKSFYCPALYAQMDARTGEAVQISKPIPLPALNIKYSFNAYQKSQEAIAEIRKTLNDPKWRPPPLHVVNAMVAHGRVELLAHPLSQKYLQMKWNSYGKYFHLANLLFYSVFLFFVTLFTSQLMRNATPVGHPAGNHTQDGGTPDGGGSYGGQHILALRSTLARAKGYSYGTVANVTTSVAPPPIEEQMEVSTTTLVSGIGIIIYIVVNALRELLQVYQQKWHYLLEPNNFISWILYTSALIMIWPMFSSGMCFSINYSAASITVFLSWFNLLLFLQRFDQIGIYVVMFLEILQTLIKVLIVFSILIIAFGLAFYILLSKVSEPQVNHLSFSSIPMSLLRTFSMMLGEMDFVGTYVQPYHVGDLPFPFPSFVILCLFMILMPILLMNLLIGLAVGDIESVRRNAQLKRLAMQVVLHTELERKLPQMWLEMVDKMELIEYPNEKKCKLGFLDSVLRKWFCNPFTDDYKGNVFAWPLSELLFYPPPTTTTTTTTTTPGGIDYVLENTEDYVAVELEKQKRKLRDIGTALDTQHQLLRLIVQKMEIKTEADDVDEGVPTSDLKASSGMLTGNRSSRWSSPRIRKKLGATLSFNKSIGK</sequence>
<evidence type="ECO:0000256" key="5">
    <source>
        <dbReference type="ARBA" id="ARBA00022737"/>
    </source>
</evidence>
<evidence type="ECO:0000256" key="4">
    <source>
        <dbReference type="ARBA" id="ARBA00022692"/>
    </source>
</evidence>
<dbReference type="GO" id="GO:0005216">
    <property type="term" value="F:monoatomic ion channel activity"/>
    <property type="evidence" value="ECO:0007669"/>
    <property type="project" value="InterPro"/>
</dbReference>
<comment type="subcellular location">
    <subcellularLocation>
        <location evidence="1">Membrane</location>
        <topology evidence="1">Multi-pass membrane protein</topology>
    </subcellularLocation>
</comment>
<feature type="compositionally biased region" description="Polar residues" evidence="12">
    <location>
        <begin position="1222"/>
        <end position="1233"/>
    </location>
</feature>
<feature type="region of interest" description="Disordered" evidence="12">
    <location>
        <begin position="1207"/>
        <end position="1233"/>
    </location>
</feature>
<proteinExistence type="predicted"/>
<evidence type="ECO:0000256" key="1">
    <source>
        <dbReference type="ARBA" id="ARBA00004141"/>
    </source>
</evidence>
<feature type="transmembrane region" description="Helical" evidence="13">
    <location>
        <begin position="758"/>
        <end position="777"/>
    </location>
</feature>
<evidence type="ECO:0000256" key="11">
    <source>
        <dbReference type="ARBA" id="ARBA00023303"/>
    </source>
</evidence>
<keyword evidence="9 13" id="KW-0472">Membrane</keyword>
<dbReference type="Proteomes" id="UP000076408">
    <property type="component" value="Unassembled WGS sequence"/>
</dbReference>
<keyword evidence="10" id="KW-0325">Glycoprotein</keyword>
<dbReference type="VEuPathDB" id="VectorBase:ASTEI20_030999"/>
<evidence type="ECO:0000256" key="7">
    <source>
        <dbReference type="ARBA" id="ARBA00023043"/>
    </source>
</evidence>
<keyword evidence="5" id="KW-0677">Repeat</keyword>
<dbReference type="GO" id="GO:0034703">
    <property type="term" value="C:cation channel complex"/>
    <property type="evidence" value="ECO:0007669"/>
    <property type="project" value="UniProtKB-ARBA"/>
</dbReference>
<keyword evidence="4 13" id="KW-0812">Transmembrane</keyword>
<protein>
    <recommendedName>
        <fullName evidence="14">Ion transport domain-containing protein</fullName>
    </recommendedName>
</protein>
<keyword evidence="7" id="KW-0040">ANK repeat</keyword>
<evidence type="ECO:0000256" key="13">
    <source>
        <dbReference type="SAM" id="Phobius"/>
    </source>
</evidence>
<dbReference type="OMA" id="HWATEKN"/>
<evidence type="ECO:0000256" key="9">
    <source>
        <dbReference type="ARBA" id="ARBA00023136"/>
    </source>
</evidence>
<dbReference type="Pfam" id="PF12796">
    <property type="entry name" value="Ank_2"/>
    <property type="match status" value="5"/>
</dbReference>
<feature type="transmembrane region" description="Helical" evidence="13">
    <location>
        <begin position="889"/>
        <end position="906"/>
    </location>
</feature>
<reference evidence="15" key="2">
    <citation type="submission" date="2020-05" db="UniProtKB">
        <authorList>
            <consortium name="EnsemblMetazoa"/>
        </authorList>
    </citation>
    <scope>IDENTIFICATION</scope>
    <source>
        <strain evidence="15">Indian</strain>
    </source>
</reference>
<dbReference type="PANTHER" id="PTHR47143">
    <property type="entry name" value="TRANSIENT RECEPTOR POTENTIAL CATION CHANNEL PROTEIN PAINLESS"/>
    <property type="match status" value="1"/>
</dbReference>
<dbReference type="VEuPathDB" id="VectorBase:ASTE007991"/>
<evidence type="ECO:0000256" key="10">
    <source>
        <dbReference type="ARBA" id="ARBA00023180"/>
    </source>
</evidence>
<organism evidence="15 16">
    <name type="scientific">Anopheles stephensi</name>
    <name type="common">Indo-Pakistan malaria mosquito</name>
    <dbReference type="NCBI Taxonomy" id="30069"/>
    <lineage>
        <taxon>Eukaryota</taxon>
        <taxon>Metazoa</taxon>
        <taxon>Ecdysozoa</taxon>
        <taxon>Arthropoda</taxon>
        <taxon>Hexapoda</taxon>
        <taxon>Insecta</taxon>
        <taxon>Pterygota</taxon>
        <taxon>Neoptera</taxon>
        <taxon>Endopterygota</taxon>
        <taxon>Diptera</taxon>
        <taxon>Nematocera</taxon>
        <taxon>Culicoidea</taxon>
        <taxon>Culicidae</taxon>
        <taxon>Anophelinae</taxon>
        <taxon>Anopheles</taxon>
    </lineage>
</organism>